<sequence>MKLKLTNLFFFTLVTIYCFAQNEPFKLQGKIYSGLNKVSDVHIINLNTYVGTVSNDYGDFEITAKLNDSILFSSIEFEPKKIKVTENMVKSKNITVFLITSVNKLKEVFVGLTGNLSFDLKNKPKDTIPKHTFSFTKADLKKDLGPDIHGPKSAPFVGPFKPLPALATIPNFAYEKEQRLKREIAKLKEFPIKIRRELGIKFFTEKLNIPEEKIDNFINYCEYRDVIKKYYEKKLFEVIEIFKEESISYKQIKE</sequence>
<feature type="signal peptide" evidence="1">
    <location>
        <begin position="1"/>
        <end position="20"/>
    </location>
</feature>
<dbReference type="SUPFAM" id="SSF49464">
    <property type="entry name" value="Carboxypeptidase regulatory domain-like"/>
    <property type="match status" value="1"/>
</dbReference>
<accession>A0A1I6SJA8</accession>
<organism evidence="2 3">
    <name type="scientific">Lutibacter maritimus</name>
    <dbReference type="NCBI Taxonomy" id="593133"/>
    <lineage>
        <taxon>Bacteria</taxon>
        <taxon>Pseudomonadati</taxon>
        <taxon>Bacteroidota</taxon>
        <taxon>Flavobacteriia</taxon>
        <taxon>Flavobacteriales</taxon>
        <taxon>Flavobacteriaceae</taxon>
        <taxon>Lutibacter</taxon>
    </lineage>
</organism>
<evidence type="ECO:0000256" key="1">
    <source>
        <dbReference type="SAM" id="SignalP"/>
    </source>
</evidence>
<dbReference type="InterPro" id="IPR008969">
    <property type="entry name" value="CarboxyPept-like_regulatory"/>
</dbReference>
<gene>
    <name evidence="2" type="ORF">SAMN04488006_3079</name>
</gene>
<protein>
    <recommendedName>
        <fullName evidence="4">CarboxypepD_reg-like domain-containing protein</fullName>
    </recommendedName>
</protein>
<keyword evidence="1" id="KW-0732">Signal</keyword>
<evidence type="ECO:0008006" key="4">
    <source>
        <dbReference type="Google" id="ProtNLM"/>
    </source>
</evidence>
<proteinExistence type="predicted"/>
<feature type="chain" id="PRO_5011573291" description="CarboxypepD_reg-like domain-containing protein" evidence="1">
    <location>
        <begin position="21"/>
        <end position="254"/>
    </location>
</feature>
<dbReference type="EMBL" id="FOZP01000009">
    <property type="protein sequence ID" value="SFS76930.1"/>
    <property type="molecule type" value="Genomic_DNA"/>
</dbReference>
<keyword evidence="3" id="KW-1185">Reference proteome</keyword>
<evidence type="ECO:0000313" key="2">
    <source>
        <dbReference type="EMBL" id="SFS76930.1"/>
    </source>
</evidence>
<dbReference type="AlphaFoldDB" id="A0A1I6SJA8"/>
<dbReference type="Proteomes" id="UP000199312">
    <property type="component" value="Unassembled WGS sequence"/>
</dbReference>
<evidence type="ECO:0000313" key="3">
    <source>
        <dbReference type="Proteomes" id="UP000199312"/>
    </source>
</evidence>
<dbReference type="OrthoDB" id="1417583at2"/>
<dbReference type="RefSeq" id="WP_090229621.1">
    <property type="nucleotide sequence ID" value="NZ_FOZP01000009.1"/>
</dbReference>
<dbReference type="STRING" id="593133.SAMN04488006_3079"/>
<reference evidence="3" key="1">
    <citation type="submission" date="2016-10" db="EMBL/GenBank/DDBJ databases">
        <authorList>
            <person name="Varghese N."/>
            <person name="Submissions S."/>
        </authorList>
    </citation>
    <scope>NUCLEOTIDE SEQUENCE [LARGE SCALE GENOMIC DNA]</scope>
    <source>
        <strain evidence="3">DSM 24450</strain>
    </source>
</reference>
<name>A0A1I6SJA8_9FLAO</name>